<dbReference type="STRING" id="6335.A0A0V1LR33"/>
<gene>
    <name evidence="1" type="ORF">T02_14985</name>
</gene>
<dbReference type="PANTHER" id="PTHR13617">
    <property type="entry name" value="PROTEIN ABHD18"/>
    <property type="match status" value="1"/>
</dbReference>
<accession>A0A0V1LR33</accession>
<dbReference type="Pfam" id="PF09752">
    <property type="entry name" value="ABHD18"/>
    <property type="match status" value="1"/>
</dbReference>
<dbReference type="SUPFAM" id="SSF53474">
    <property type="entry name" value="alpha/beta-Hydrolases"/>
    <property type="match status" value="1"/>
</dbReference>
<dbReference type="Gene3D" id="3.40.50.1820">
    <property type="entry name" value="alpha/beta hydrolase"/>
    <property type="match status" value="1"/>
</dbReference>
<keyword evidence="2" id="KW-1185">Reference proteome</keyword>
<protein>
    <recommendedName>
        <fullName evidence="3">Protein ABHD18</fullName>
    </recommendedName>
</protein>
<dbReference type="InterPro" id="IPR019149">
    <property type="entry name" value="ABHD18"/>
</dbReference>
<dbReference type="AlphaFoldDB" id="A0A0V1LR33"/>
<evidence type="ECO:0008006" key="3">
    <source>
        <dbReference type="Google" id="ProtNLM"/>
    </source>
</evidence>
<dbReference type="Proteomes" id="UP000054721">
    <property type="component" value="Unassembled WGS sequence"/>
</dbReference>
<proteinExistence type="predicted"/>
<name>A0A0V1LR33_9BILA</name>
<evidence type="ECO:0000313" key="1">
    <source>
        <dbReference type="EMBL" id="KRZ61933.1"/>
    </source>
</evidence>
<comment type="caution">
    <text evidence="1">The sequence shown here is derived from an EMBL/GenBank/DDBJ whole genome shotgun (WGS) entry which is preliminary data.</text>
</comment>
<evidence type="ECO:0000313" key="2">
    <source>
        <dbReference type="Proteomes" id="UP000054721"/>
    </source>
</evidence>
<dbReference type="OrthoDB" id="9987145at2759"/>
<dbReference type="InterPro" id="IPR029058">
    <property type="entry name" value="AB_hydrolase_fold"/>
</dbReference>
<dbReference type="EMBL" id="JYDW01000013">
    <property type="protein sequence ID" value="KRZ61933.1"/>
    <property type="molecule type" value="Genomic_DNA"/>
</dbReference>
<organism evidence="1 2">
    <name type="scientific">Trichinella nativa</name>
    <dbReference type="NCBI Taxonomy" id="6335"/>
    <lineage>
        <taxon>Eukaryota</taxon>
        <taxon>Metazoa</taxon>
        <taxon>Ecdysozoa</taxon>
        <taxon>Nematoda</taxon>
        <taxon>Enoplea</taxon>
        <taxon>Dorylaimia</taxon>
        <taxon>Trichinellida</taxon>
        <taxon>Trichinellidae</taxon>
        <taxon>Trichinella</taxon>
    </lineage>
</organism>
<sequence length="388" mass="43603">MASASFLDYIYRSVPIHKMFADGWGNPADLIKLIKFRREMVKRDAGVFLNDYCPSIKDAKIIENNSFMIYSGEFETPVVKLLPELVPLPVRYAQFEMILPKEKQANSCPLCIHMAGTGDHGFWRRRKFLALPLAQQMGIGSVLLENPFYGYRKPAEQRRSCLRYVTDLFVMGVCLIFESAVLLNWLIKKGNWPLGLTGISLGGHMASLAAACYSKPVAIVPCLSWTTASAVFTQGVMARAIPWNTLEKQCTDEFSSSEIYHLLSSQYWDVIRWAILNDSVKINSAENNFRAQKLMHVVMDEFTHLGKFSNPIDPSLAIVVAALNDAYVPRSGVANLNSIWPEAEIRYVNTGHIGGYLFRQSEFRLAISDALQRAAAKYEVVSGNVVKR</sequence>
<reference evidence="1 2" key="1">
    <citation type="submission" date="2015-05" db="EMBL/GenBank/DDBJ databases">
        <title>Evolution of Trichinella species and genotypes.</title>
        <authorList>
            <person name="Korhonen P.K."/>
            <person name="Edoardo P."/>
            <person name="Giuseppe L.R."/>
            <person name="Gasser R.B."/>
        </authorList>
    </citation>
    <scope>NUCLEOTIDE SEQUENCE [LARGE SCALE GENOMIC DNA]</scope>
    <source>
        <strain evidence="1">ISS10</strain>
    </source>
</reference>
<dbReference type="PANTHER" id="PTHR13617:SF14">
    <property type="entry name" value="PROTEIN ABHD18"/>
    <property type="match status" value="1"/>
</dbReference>